<feature type="region of interest" description="Disordered" evidence="1">
    <location>
        <begin position="404"/>
        <end position="428"/>
    </location>
</feature>
<reference evidence="2 3" key="1">
    <citation type="submission" date="2024-09" db="EMBL/GenBank/DDBJ databases">
        <authorList>
            <person name="Sun Q."/>
            <person name="Mori K."/>
        </authorList>
    </citation>
    <scope>NUCLEOTIDE SEQUENCE [LARGE SCALE GENOMIC DNA]</scope>
    <source>
        <strain evidence="2 3">CECT 8460</strain>
    </source>
</reference>
<comment type="caution">
    <text evidence="2">The sequence shown here is derived from an EMBL/GenBank/DDBJ whole genome shotgun (WGS) entry which is preliminary data.</text>
</comment>
<evidence type="ECO:0000256" key="1">
    <source>
        <dbReference type="SAM" id="MobiDB-lite"/>
    </source>
</evidence>
<protein>
    <recommendedName>
        <fullName evidence="4">Sugar-binding protein</fullName>
    </recommendedName>
</protein>
<dbReference type="EMBL" id="JBHMFB010000029">
    <property type="protein sequence ID" value="MFB9090327.1"/>
    <property type="molecule type" value="Genomic_DNA"/>
</dbReference>
<proteinExistence type="predicted"/>
<accession>A0ABV5GGR2</accession>
<evidence type="ECO:0000313" key="2">
    <source>
        <dbReference type="EMBL" id="MFB9090327.1"/>
    </source>
</evidence>
<organism evidence="2 3">
    <name type="scientific">Flavobacterium paronense</name>
    <dbReference type="NCBI Taxonomy" id="1392775"/>
    <lineage>
        <taxon>Bacteria</taxon>
        <taxon>Pseudomonadati</taxon>
        <taxon>Bacteroidota</taxon>
        <taxon>Flavobacteriia</taxon>
        <taxon>Flavobacteriales</taxon>
        <taxon>Flavobacteriaceae</taxon>
        <taxon>Flavobacterium</taxon>
    </lineage>
</organism>
<evidence type="ECO:0000313" key="3">
    <source>
        <dbReference type="Proteomes" id="UP001589576"/>
    </source>
</evidence>
<dbReference type="RefSeq" id="WP_290285302.1">
    <property type="nucleotide sequence ID" value="NZ_JAUFQN010000019.1"/>
</dbReference>
<gene>
    <name evidence="2" type="ORF">ACFFUU_11990</name>
</gene>
<dbReference type="Proteomes" id="UP001589576">
    <property type="component" value="Unassembled WGS sequence"/>
</dbReference>
<sequence length="428" mass="50587">MRYYCWIISLFFVVVFFKKGNNQENKFSQELTEKLLDPIAVDSFAEPTYFKSLELFNIEIKMKIPASGYKTYSTYAYGEDFIIRGKDTLYLEYDVAFTKNNLIQKMESYKSKDEYFYDDKNNLVLRQLVSKRKDESSTYHRFHYDNYGNLKSFLSYRINADGTYKFEHYKEYYYSKDKTGITVTIKGIEEWSTFHKLNVVKKFDNAGRILSEKTEDYNPLSGKEASHFKEYKHVGVNNSYLVSEEKMYMSFSPNETLTNLYEYNAEGKEIVAKRIENMVKYNLEYKVIKEYAGNNHIKSVSTANSNNEQRVASTYPAKKSGLQETYVYTYNKQNDVIKEEHTIYSGKKEDYDVTTNAYEYDTKGNWNYKKSLQKYPYIKYEEDYGDDNGSKIFVRKFDYGNIETPAIPKPDPKAEQLKNEVLEKHPLQ</sequence>
<keyword evidence="3" id="KW-1185">Reference proteome</keyword>
<evidence type="ECO:0008006" key="4">
    <source>
        <dbReference type="Google" id="ProtNLM"/>
    </source>
</evidence>
<name>A0ABV5GGR2_9FLAO</name>
<feature type="compositionally biased region" description="Basic and acidic residues" evidence="1">
    <location>
        <begin position="410"/>
        <end position="428"/>
    </location>
</feature>